<reference evidence="8 9" key="2">
    <citation type="submission" date="2019-05" db="EMBL/GenBank/DDBJ databases">
        <title>Glycomyces buryatensis sp. nov.</title>
        <authorList>
            <person name="Nikitina E."/>
        </authorList>
    </citation>
    <scope>NUCLEOTIDE SEQUENCE [LARGE SCALE GENOMIC DNA]</scope>
    <source>
        <strain evidence="8 9">18</strain>
    </source>
</reference>
<dbReference type="Proteomes" id="UP000308760">
    <property type="component" value="Unassembled WGS sequence"/>
</dbReference>
<keyword evidence="9" id="KW-1185">Reference proteome</keyword>
<organism evidence="8 9">
    <name type="scientific">Glycomyces buryatensis</name>
    <dbReference type="NCBI Taxonomy" id="2570927"/>
    <lineage>
        <taxon>Bacteria</taxon>
        <taxon>Bacillati</taxon>
        <taxon>Actinomycetota</taxon>
        <taxon>Actinomycetes</taxon>
        <taxon>Glycomycetales</taxon>
        <taxon>Glycomycetaceae</taxon>
        <taxon>Glycomyces</taxon>
    </lineage>
</organism>
<dbReference type="InterPro" id="IPR022907">
    <property type="entry name" value="VapC_family"/>
</dbReference>
<keyword evidence="2 6" id="KW-0540">Nuclease</keyword>
<evidence type="ECO:0000256" key="1">
    <source>
        <dbReference type="ARBA" id="ARBA00022649"/>
    </source>
</evidence>
<feature type="binding site" evidence="6">
    <location>
        <position position="101"/>
    </location>
    <ligand>
        <name>Mg(2+)</name>
        <dbReference type="ChEBI" id="CHEBI:18420"/>
    </ligand>
</feature>
<reference evidence="9" key="1">
    <citation type="submission" date="2019-04" db="EMBL/GenBank/DDBJ databases">
        <title>Nocardioides xinjiangensis sp. nov.</title>
        <authorList>
            <person name="Liu S."/>
        </authorList>
    </citation>
    <scope>NUCLEOTIDE SEQUENCE [LARGE SCALE GENOMIC DNA]</scope>
    <source>
        <strain evidence="9">18</strain>
    </source>
</reference>
<keyword evidence="4 6" id="KW-0378">Hydrolase</keyword>
<dbReference type="GO" id="GO:0090729">
    <property type="term" value="F:toxin activity"/>
    <property type="evidence" value="ECO:0007669"/>
    <property type="project" value="UniProtKB-KW"/>
</dbReference>
<protein>
    <recommendedName>
        <fullName evidence="6">Ribonuclease VapC</fullName>
        <shortName evidence="6">RNase VapC</shortName>
        <ecNumber evidence="6">3.1.-.-</ecNumber>
    </recommendedName>
    <alternativeName>
        <fullName evidence="6">Toxin VapC</fullName>
    </alternativeName>
</protein>
<evidence type="ECO:0000256" key="2">
    <source>
        <dbReference type="ARBA" id="ARBA00022722"/>
    </source>
</evidence>
<dbReference type="HAMAP" id="MF_00265">
    <property type="entry name" value="VapC_Nob1"/>
    <property type="match status" value="1"/>
</dbReference>
<name>A0A4S8QKH2_9ACTN</name>
<dbReference type="InterPro" id="IPR029060">
    <property type="entry name" value="PIN-like_dom_sf"/>
</dbReference>
<dbReference type="GO" id="GO:0000287">
    <property type="term" value="F:magnesium ion binding"/>
    <property type="evidence" value="ECO:0007669"/>
    <property type="project" value="UniProtKB-UniRule"/>
</dbReference>
<evidence type="ECO:0000256" key="4">
    <source>
        <dbReference type="ARBA" id="ARBA00022801"/>
    </source>
</evidence>
<comment type="similarity">
    <text evidence="6">Belongs to the PINc/VapC protein family.</text>
</comment>
<dbReference type="Pfam" id="PF01850">
    <property type="entry name" value="PIN"/>
    <property type="match status" value="1"/>
</dbReference>
<comment type="caution">
    <text evidence="8">The sequence shown here is derived from an EMBL/GenBank/DDBJ whole genome shotgun (WGS) entry which is preliminary data.</text>
</comment>
<accession>A0A4S8QKH2</accession>
<keyword evidence="1 6" id="KW-1277">Toxin-antitoxin system</keyword>
<keyword evidence="3 6" id="KW-0479">Metal-binding</keyword>
<dbReference type="OrthoDB" id="5184258at2"/>
<dbReference type="EC" id="3.1.-.-" evidence="6"/>
<keyword evidence="5 6" id="KW-0460">Magnesium</keyword>
<evidence type="ECO:0000259" key="7">
    <source>
        <dbReference type="Pfam" id="PF01850"/>
    </source>
</evidence>
<dbReference type="InterPro" id="IPR002716">
    <property type="entry name" value="PIN_dom"/>
</dbReference>
<dbReference type="RefSeq" id="WP_136532493.1">
    <property type="nucleotide sequence ID" value="NZ_STGY01000001.1"/>
</dbReference>
<dbReference type="SUPFAM" id="SSF88723">
    <property type="entry name" value="PIN domain-like"/>
    <property type="match status" value="1"/>
</dbReference>
<comment type="cofactor">
    <cofactor evidence="6">
        <name>Mg(2+)</name>
        <dbReference type="ChEBI" id="CHEBI:18420"/>
    </cofactor>
</comment>
<dbReference type="AlphaFoldDB" id="A0A4S8QKH2"/>
<dbReference type="GO" id="GO:0004540">
    <property type="term" value="F:RNA nuclease activity"/>
    <property type="evidence" value="ECO:0007669"/>
    <property type="project" value="InterPro"/>
</dbReference>
<evidence type="ECO:0000313" key="9">
    <source>
        <dbReference type="Proteomes" id="UP000308760"/>
    </source>
</evidence>
<dbReference type="GO" id="GO:0016787">
    <property type="term" value="F:hydrolase activity"/>
    <property type="evidence" value="ECO:0007669"/>
    <property type="project" value="UniProtKB-KW"/>
</dbReference>
<gene>
    <name evidence="6" type="primary">vapC</name>
    <name evidence="8" type="ORF">FAB82_00050</name>
</gene>
<dbReference type="Gene3D" id="3.40.50.1010">
    <property type="entry name" value="5'-nuclease"/>
    <property type="match status" value="1"/>
</dbReference>
<evidence type="ECO:0000256" key="6">
    <source>
        <dbReference type="HAMAP-Rule" id="MF_00265"/>
    </source>
</evidence>
<comment type="function">
    <text evidence="6">Toxic component of a toxin-antitoxin (TA) system. An RNase.</text>
</comment>
<keyword evidence="6" id="KW-0800">Toxin</keyword>
<evidence type="ECO:0000256" key="3">
    <source>
        <dbReference type="ARBA" id="ARBA00022723"/>
    </source>
</evidence>
<proteinExistence type="inferred from homology"/>
<feature type="binding site" evidence="6">
    <location>
        <position position="6"/>
    </location>
    <ligand>
        <name>Mg(2+)</name>
        <dbReference type="ChEBI" id="CHEBI:18420"/>
    </ligand>
</feature>
<feature type="domain" description="PIN" evidence="7">
    <location>
        <begin position="3"/>
        <end position="127"/>
    </location>
</feature>
<evidence type="ECO:0000313" key="8">
    <source>
        <dbReference type="EMBL" id="THV43495.1"/>
    </source>
</evidence>
<sequence length="149" mass="16709">MIIVADTSAVLAAFDEGQPHHEAAEQIMETESLLVSPLVMTELDHLARREGGFDFAVEVAAALLVRFERGRYQLASIRYEDFATANQLRLDYRGLKLDLADTVGVALADRYDTNRIFTLDQRDFRAIRPLTAGFDAFEILPFDWDGQGA</sequence>
<evidence type="ECO:0000256" key="5">
    <source>
        <dbReference type="ARBA" id="ARBA00022842"/>
    </source>
</evidence>
<dbReference type="EMBL" id="STGY01000001">
    <property type="protein sequence ID" value="THV43495.1"/>
    <property type="molecule type" value="Genomic_DNA"/>
</dbReference>